<keyword evidence="3" id="KW-1185">Reference proteome</keyword>
<evidence type="ECO:0000313" key="3">
    <source>
        <dbReference type="Proteomes" id="UP001446032"/>
    </source>
</evidence>
<organism evidence="2 3">
    <name type="scientific">Blautia intestinihominis</name>
    <dbReference type="NCBI Taxonomy" id="3133152"/>
    <lineage>
        <taxon>Bacteria</taxon>
        <taxon>Bacillati</taxon>
        <taxon>Bacillota</taxon>
        <taxon>Clostridia</taxon>
        <taxon>Lachnospirales</taxon>
        <taxon>Lachnospiraceae</taxon>
        <taxon>Blautia</taxon>
    </lineage>
</organism>
<dbReference type="Proteomes" id="UP001446032">
    <property type="component" value="Unassembled WGS sequence"/>
</dbReference>
<protein>
    <submittedName>
        <fullName evidence="2">Nickel pincer cofactor biosynthesis protein LarB</fullName>
    </submittedName>
</protein>
<dbReference type="RefSeq" id="WP_349077891.1">
    <property type="nucleotide sequence ID" value="NZ_JBBMEI010000019.1"/>
</dbReference>
<dbReference type="PANTHER" id="PTHR43064">
    <property type="entry name" value="PHOSPHORIBOSYLAMINOIMIDAZOLE CARBOXYLASE-RELATED"/>
    <property type="match status" value="1"/>
</dbReference>
<comment type="caution">
    <text evidence="2">The sequence shown here is derived from an EMBL/GenBank/DDBJ whole genome shotgun (WGS) entry which is preliminary data.</text>
</comment>
<dbReference type="PANTHER" id="PTHR43064:SF1">
    <property type="entry name" value="SLL1489 PROTEIN"/>
    <property type="match status" value="1"/>
</dbReference>
<sequence>MEAREILTRFKKNEITLEEAEHYFRKEPFEKMGGYAKLDSHREVRSGFPEVIFCSGKADEHFVHIFQKLYEDNGEVFGTRASRHQYELVKDLLPGVEYDDLSHIIKIEKKHKEHIGKIAVCTAGTADIPVAEEAAQTAEYFGTRVERIFDVGVSGIHRLFSRLEVIQEANCVVAVAGMEGALASVLGGLVDKPVIAVPTSVGYGASMHGLSALLTMINSCANGIAVVNIDNGYGAGYIATQINRLAVRENQEQ</sequence>
<dbReference type="Gene3D" id="3.40.50.1970">
    <property type="match status" value="1"/>
</dbReference>
<dbReference type="Pfam" id="PF00731">
    <property type="entry name" value="AIRC"/>
    <property type="match status" value="1"/>
</dbReference>
<dbReference type="SUPFAM" id="SSF52255">
    <property type="entry name" value="N5-CAIR mutase (phosphoribosylaminoimidazole carboxylase, PurE)"/>
    <property type="match status" value="1"/>
</dbReference>
<name>A0ABV1AMN7_9FIRM</name>
<dbReference type="NCBIfam" id="NF033503">
    <property type="entry name" value="LarB"/>
    <property type="match status" value="1"/>
</dbReference>
<dbReference type="EMBL" id="JBBMEI010000019">
    <property type="protein sequence ID" value="MEQ2358214.1"/>
    <property type="molecule type" value="Genomic_DNA"/>
</dbReference>
<evidence type="ECO:0000259" key="1">
    <source>
        <dbReference type="SMART" id="SM01001"/>
    </source>
</evidence>
<dbReference type="InterPro" id="IPR039476">
    <property type="entry name" value="P2CMN_synthase_LarB"/>
</dbReference>
<gene>
    <name evidence="2" type="primary">larB</name>
    <name evidence="2" type="ORF">WMO75_07690</name>
</gene>
<accession>A0ABV1AMN7</accession>
<evidence type="ECO:0000313" key="2">
    <source>
        <dbReference type="EMBL" id="MEQ2358214.1"/>
    </source>
</evidence>
<reference evidence="2 3" key="1">
    <citation type="submission" date="2024-03" db="EMBL/GenBank/DDBJ databases">
        <title>Human intestinal bacterial collection.</title>
        <authorList>
            <person name="Pauvert C."/>
            <person name="Hitch T.C.A."/>
            <person name="Clavel T."/>
        </authorList>
    </citation>
    <scope>NUCLEOTIDE SEQUENCE [LARGE SCALE GENOMIC DNA]</scope>
    <source>
        <strain evidence="2 3">CLA-AA-H95</strain>
    </source>
</reference>
<proteinExistence type="predicted"/>
<dbReference type="SMART" id="SM01001">
    <property type="entry name" value="AIRC"/>
    <property type="match status" value="1"/>
</dbReference>
<feature type="domain" description="PurE" evidence="1">
    <location>
        <begin position="116"/>
        <end position="248"/>
    </location>
</feature>
<dbReference type="InterPro" id="IPR000031">
    <property type="entry name" value="PurE_dom"/>
</dbReference>